<name>A0A401NP40_SCYTO</name>
<gene>
    <name evidence="2" type="ORF">scyTo_0013086</name>
</gene>
<protein>
    <submittedName>
        <fullName evidence="2">Uncharacterized protein</fullName>
    </submittedName>
</protein>
<sequence length="258" mass="29647">EISPETDGSDDLPIFMGTYLQTTAKSKTESKQRKLENADRTQDEEEFSNPSADNFAEREYSPSLLNEKTRQGDQVEAQLIERHWSIAETVNPENSHPQPPPISDENKPNGGNCSETSTNVDQQEVREETETEDPVQEVQMQTIEEALTRGEPSTTGRAKAFWKKCKEAQCVEKIFMKIQNDLNSIQQNIVDEKATEKDYDTAWAILLTMDRFQDFMSEFQSEIHQNLQHLEEEKISLQRRKCLVEEMKKLAGSLNRKS</sequence>
<dbReference type="Proteomes" id="UP000288216">
    <property type="component" value="Unassembled WGS sequence"/>
</dbReference>
<dbReference type="OrthoDB" id="512616at2759"/>
<dbReference type="EMBL" id="BFAA01006550">
    <property type="protein sequence ID" value="GCB62607.1"/>
    <property type="molecule type" value="Genomic_DNA"/>
</dbReference>
<feature type="compositionally biased region" description="Basic and acidic residues" evidence="1">
    <location>
        <begin position="67"/>
        <end position="85"/>
    </location>
</feature>
<reference evidence="2 3" key="1">
    <citation type="journal article" date="2018" name="Nat. Ecol. Evol.">
        <title>Shark genomes provide insights into elasmobranch evolution and the origin of vertebrates.</title>
        <authorList>
            <person name="Hara Y"/>
            <person name="Yamaguchi K"/>
            <person name="Onimaru K"/>
            <person name="Kadota M"/>
            <person name="Koyanagi M"/>
            <person name="Keeley SD"/>
            <person name="Tatsumi K"/>
            <person name="Tanaka K"/>
            <person name="Motone F"/>
            <person name="Kageyama Y"/>
            <person name="Nozu R"/>
            <person name="Adachi N"/>
            <person name="Nishimura O"/>
            <person name="Nakagawa R"/>
            <person name="Tanegashima C"/>
            <person name="Kiyatake I"/>
            <person name="Matsumoto R"/>
            <person name="Murakumo K"/>
            <person name="Nishida K"/>
            <person name="Terakita A"/>
            <person name="Kuratani S"/>
            <person name="Sato K"/>
            <person name="Hyodo S Kuraku.S."/>
        </authorList>
    </citation>
    <scope>NUCLEOTIDE SEQUENCE [LARGE SCALE GENOMIC DNA]</scope>
</reference>
<dbReference type="STRING" id="75743.A0A401NP40"/>
<feature type="non-terminal residue" evidence="2">
    <location>
        <position position="1"/>
    </location>
</feature>
<evidence type="ECO:0000256" key="1">
    <source>
        <dbReference type="SAM" id="MobiDB-lite"/>
    </source>
</evidence>
<feature type="region of interest" description="Disordered" evidence="1">
    <location>
        <begin position="1"/>
        <end position="136"/>
    </location>
</feature>
<accession>A0A401NP40</accession>
<feature type="compositionally biased region" description="Basic and acidic residues" evidence="1">
    <location>
        <begin position="26"/>
        <end position="41"/>
    </location>
</feature>
<proteinExistence type="predicted"/>
<dbReference type="AlphaFoldDB" id="A0A401NP40"/>
<comment type="caution">
    <text evidence="2">The sequence shown here is derived from an EMBL/GenBank/DDBJ whole genome shotgun (WGS) entry which is preliminary data.</text>
</comment>
<organism evidence="2 3">
    <name type="scientific">Scyliorhinus torazame</name>
    <name type="common">Cloudy catshark</name>
    <name type="synonym">Catulus torazame</name>
    <dbReference type="NCBI Taxonomy" id="75743"/>
    <lineage>
        <taxon>Eukaryota</taxon>
        <taxon>Metazoa</taxon>
        <taxon>Chordata</taxon>
        <taxon>Craniata</taxon>
        <taxon>Vertebrata</taxon>
        <taxon>Chondrichthyes</taxon>
        <taxon>Elasmobranchii</taxon>
        <taxon>Galeomorphii</taxon>
        <taxon>Galeoidea</taxon>
        <taxon>Carcharhiniformes</taxon>
        <taxon>Scyliorhinidae</taxon>
        <taxon>Scyliorhinus</taxon>
    </lineage>
</organism>
<evidence type="ECO:0000313" key="3">
    <source>
        <dbReference type="Proteomes" id="UP000288216"/>
    </source>
</evidence>
<feature type="compositionally biased region" description="Polar residues" evidence="1">
    <location>
        <begin position="109"/>
        <end position="122"/>
    </location>
</feature>
<keyword evidence="3" id="KW-1185">Reference proteome</keyword>
<evidence type="ECO:0000313" key="2">
    <source>
        <dbReference type="EMBL" id="GCB62607.1"/>
    </source>
</evidence>